<dbReference type="EMBL" id="CP042913">
    <property type="protein sequence ID" value="QEG32923.1"/>
    <property type="molecule type" value="Genomic_DNA"/>
</dbReference>
<keyword evidence="4" id="KW-0597">Phosphoprotein</keyword>
<dbReference type="CDD" id="cd00082">
    <property type="entry name" value="HisKA"/>
    <property type="match status" value="1"/>
</dbReference>
<keyword evidence="14" id="KW-1185">Reference proteome</keyword>
<name>A0A5B9QF31_9BACT</name>
<dbReference type="PROSITE" id="PS50885">
    <property type="entry name" value="HAMP"/>
    <property type="match status" value="1"/>
</dbReference>
<evidence type="ECO:0000256" key="4">
    <source>
        <dbReference type="ARBA" id="ARBA00022553"/>
    </source>
</evidence>
<keyword evidence="10" id="KW-0812">Transmembrane</keyword>
<dbReference type="Pfam" id="PF00512">
    <property type="entry name" value="HisKA"/>
    <property type="match status" value="1"/>
</dbReference>
<dbReference type="InterPro" id="IPR003660">
    <property type="entry name" value="HAMP_dom"/>
</dbReference>
<dbReference type="PRINTS" id="PR00344">
    <property type="entry name" value="BCTRLSENSOR"/>
</dbReference>
<dbReference type="InterPro" id="IPR003594">
    <property type="entry name" value="HATPase_dom"/>
</dbReference>
<dbReference type="Pfam" id="PF00672">
    <property type="entry name" value="HAMP"/>
    <property type="match status" value="1"/>
</dbReference>
<comment type="catalytic activity">
    <reaction evidence="1">
        <text>ATP + protein L-histidine = ADP + protein N-phospho-L-histidine.</text>
        <dbReference type="EC" id="2.7.13.3"/>
    </reaction>
</comment>
<keyword evidence="8" id="KW-0067">ATP-binding</keyword>
<dbReference type="PROSITE" id="PS50109">
    <property type="entry name" value="HIS_KIN"/>
    <property type="match status" value="1"/>
</dbReference>
<evidence type="ECO:0000256" key="2">
    <source>
        <dbReference type="ARBA" id="ARBA00004370"/>
    </source>
</evidence>
<dbReference type="KEGG" id="bgok:Pr1d_01840"/>
<reference evidence="13 14" key="1">
    <citation type="submission" date="2019-08" db="EMBL/GenBank/DDBJ databases">
        <title>Deep-cultivation of Planctomycetes and their phenomic and genomic characterization uncovers novel biology.</title>
        <authorList>
            <person name="Wiegand S."/>
            <person name="Jogler M."/>
            <person name="Boedeker C."/>
            <person name="Pinto D."/>
            <person name="Vollmers J."/>
            <person name="Rivas-Marin E."/>
            <person name="Kohn T."/>
            <person name="Peeters S.H."/>
            <person name="Heuer A."/>
            <person name="Rast P."/>
            <person name="Oberbeckmann S."/>
            <person name="Bunk B."/>
            <person name="Jeske O."/>
            <person name="Meyerdierks A."/>
            <person name="Storesund J.E."/>
            <person name="Kallscheuer N."/>
            <person name="Luecker S."/>
            <person name="Lage O.M."/>
            <person name="Pohl T."/>
            <person name="Merkel B.J."/>
            <person name="Hornburger P."/>
            <person name="Mueller R.-W."/>
            <person name="Bruemmer F."/>
            <person name="Labrenz M."/>
            <person name="Spormann A.M."/>
            <person name="Op den Camp H."/>
            <person name="Overmann J."/>
            <person name="Amann R."/>
            <person name="Jetten M.S.M."/>
            <person name="Mascher T."/>
            <person name="Medema M.H."/>
            <person name="Devos D.P."/>
            <person name="Kaster A.-K."/>
            <person name="Ovreas L."/>
            <person name="Rohde M."/>
            <person name="Galperin M.Y."/>
            <person name="Jogler C."/>
        </authorList>
    </citation>
    <scope>NUCLEOTIDE SEQUENCE [LARGE SCALE GENOMIC DNA]</scope>
    <source>
        <strain evidence="13 14">Pr1d</strain>
    </source>
</reference>
<feature type="transmembrane region" description="Helical" evidence="10">
    <location>
        <begin position="15"/>
        <end position="36"/>
    </location>
</feature>
<evidence type="ECO:0000313" key="13">
    <source>
        <dbReference type="EMBL" id="QEG32923.1"/>
    </source>
</evidence>
<dbReference type="OrthoDB" id="226486at2"/>
<dbReference type="GO" id="GO:0005524">
    <property type="term" value="F:ATP binding"/>
    <property type="evidence" value="ECO:0007669"/>
    <property type="project" value="UniProtKB-KW"/>
</dbReference>
<dbReference type="GO" id="GO:0000155">
    <property type="term" value="F:phosphorelay sensor kinase activity"/>
    <property type="evidence" value="ECO:0007669"/>
    <property type="project" value="InterPro"/>
</dbReference>
<dbReference type="SUPFAM" id="SSF158472">
    <property type="entry name" value="HAMP domain-like"/>
    <property type="match status" value="1"/>
</dbReference>
<evidence type="ECO:0000256" key="10">
    <source>
        <dbReference type="SAM" id="Phobius"/>
    </source>
</evidence>
<feature type="domain" description="Histidine kinase" evidence="11">
    <location>
        <begin position="319"/>
        <end position="540"/>
    </location>
</feature>
<protein>
    <recommendedName>
        <fullName evidence="3">histidine kinase</fullName>
        <ecNumber evidence="3">2.7.13.3</ecNumber>
    </recommendedName>
</protein>
<evidence type="ECO:0000259" key="11">
    <source>
        <dbReference type="PROSITE" id="PS50109"/>
    </source>
</evidence>
<comment type="subcellular location">
    <subcellularLocation>
        <location evidence="2">Membrane</location>
    </subcellularLocation>
</comment>
<evidence type="ECO:0000256" key="8">
    <source>
        <dbReference type="ARBA" id="ARBA00022840"/>
    </source>
</evidence>
<sequence length="552" mass="61923">MPSQWPLRTKLKLGLGVFLISFLALFGSAVYGLYAYRGLVMSLSGRSAELPLASEIQQRVNDLRVILSQANERAEFPQSIQSFTEVPSENDEPQSLPWDAKWLRNDYRDTFVRLVEAIDRYRLQLDVSSLDRDLQLGDDSLERQTLAEIDQLIDELGGKDSGSELGEDWVLRPNRIEYIRGQLDEMRDKVEDLPSYLHGRLEDLSDNVRAQYRTAIFIAWVNAGIALVLIFVSIRGFIRWFAEPLQTLVNGSRQVALGKFDHRIHLESSDEMGELAVAMNNMTARFQEIRDDLDRQVRERTSQVVRSEQLASVGFLAAGVAHEINNPLASIALCSESLDSRIEEMMANADSPCKEDAPVIHNYLQMIQREAFRCKQITEKLLDFARMGDSQRVRTDLRELVAGVIDMVQHLGKHKDKNLELAAGPPVVVEINAQEIKQVVLNLITNGLESLDSSGTVLVAVEQEGDLAKIIVEDDGCGMSDEVRKHLFEPFFTRRRGGQGTGLGLSITYRIVEEHDGNIEATSAGAGCGSRFVVSLPSQHTTKEKNHRYQAA</sequence>
<evidence type="ECO:0000259" key="12">
    <source>
        <dbReference type="PROSITE" id="PS50885"/>
    </source>
</evidence>
<dbReference type="SUPFAM" id="SSF47384">
    <property type="entry name" value="Homodimeric domain of signal transducing histidine kinase"/>
    <property type="match status" value="1"/>
</dbReference>
<evidence type="ECO:0000256" key="3">
    <source>
        <dbReference type="ARBA" id="ARBA00012438"/>
    </source>
</evidence>
<dbReference type="PANTHER" id="PTHR43065:SF46">
    <property type="entry name" value="C4-DICARBOXYLATE TRANSPORT SENSOR PROTEIN DCTB"/>
    <property type="match status" value="1"/>
</dbReference>
<dbReference type="Proteomes" id="UP000323917">
    <property type="component" value="Chromosome"/>
</dbReference>
<dbReference type="Gene3D" id="1.10.287.130">
    <property type="match status" value="1"/>
</dbReference>
<dbReference type="SMART" id="SM00388">
    <property type="entry name" value="HisKA"/>
    <property type="match status" value="1"/>
</dbReference>
<dbReference type="GO" id="GO:0016020">
    <property type="term" value="C:membrane"/>
    <property type="evidence" value="ECO:0007669"/>
    <property type="project" value="UniProtKB-SubCell"/>
</dbReference>
<dbReference type="EC" id="2.7.13.3" evidence="3"/>
<dbReference type="SMART" id="SM00387">
    <property type="entry name" value="HATPase_c"/>
    <property type="match status" value="1"/>
</dbReference>
<evidence type="ECO:0000313" key="14">
    <source>
        <dbReference type="Proteomes" id="UP000323917"/>
    </source>
</evidence>
<keyword evidence="6" id="KW-0547">Nucleotide-binding</keyword>
<dbReference type="PANTHER" id="PTHR43065">
    <property type="entry name" value="SENSOR HISTIDINE KINASE"/>
    <property type="match status" value="1"/>
</dbReference>
<organism evidence="13 14">
    <name type="scientific">Bythopirellula goksoeyrii</name>
    <dbReference type="NCBI Taxonomy" id="1400387"/>
    <lineage>
        <taxon>Bacteria</taxon>
        <taxon>Pseudomonadati</taxon>
        <taxon>Planctomycetota</taxon>
        <taxon>Planctomycetia</taxon>
        <taxon>Pirellulales</taxon>
        <taxon>Lacipirellulaceae</taxon>
        <taxon>Bythopirellula</taxon>
    </lineage>
</organism>
<evidence type="ECO:0000256" key="1">
    <source>
        <dbReference type="ARBA" id="ARBA00000085"/>
    </source>
</evidence>
<dbReference type="InterPro" id="IPR003661">
    <property type="entry name" value="HisK_dim/P_dom"/>
</dbReference>
<dbReference type="SUPFAM" id="SSF55874">
    <property type="entry name" value="ATPase domain of HSP90 chaperone/DNA topoisomerase II/histidine kinase"/>
    <property type="match status" value="1"/>
</dbReference>
<dbReference type="InterPro" id="IPR036890">
    <property type="entry name" value="HATPase_C_sf"/>
</dbReference>
<proteinExistence type="predicted"/>
<dbReference type="RefSeq" id="WP_148071740.1">
    <property type="nucleotide sequence ID" value="NZ_CP042913.1"/>
</dbReference>
<gene>
    <name evidence="13" type="primary">zraS_2</name>
    <name evidence="13" type="ORF">Pr1d_01840</name>
</gene>
<feature type="domain" description="HAMP" evidence="12">
    <location>
        <begin position="239"/>
        <end position="291"/>
    </location>
</feature>
<dbReference type="Gene3D" id="6.10.340.10">
    <property type="match status" value="1"/>
</dbReference>
<keyword evidence="5 13" id="KW-0808">Transferase</keyword>
<dbReference type="SMART" id="SM00304">
    <property type="entry name" value="HAMP"/>
    <property type="match status" value="1"/>
</dbReference>
<dbReference type="Pfam" id="PF02518">
    <property type="entry name" value="HATPase_c"/>
    <property type="match status" value="1"/>
</dbReference>
<dbReference type="InterPro" id="IPR005467">
    <property type="entry name" value="His_kinase_dom"/>
</dbReference>
<feature type="transmembrane region" description="Helical" evidence="10">
    <location>
        <begin position="215"/>
        <end position="238"/>
    </location>
</feature>
<keyword evidence="10" id="KW-0472">Membrane</keyword>
<evidence type="ECO:0000256" key="7">
    <source>
        <dbReference type="ARBA" id="ARBA00022777"/>
    </source>
</evidence>
<evidence type="ECO:0000256" key="9">
    <source>
        <dbReference type="ARBA" id="ARBA00023012"/>
    </source>
</evidence>
<evidence type="ECO:0000256" key="5">
    <source>
        <dbReference type="ARBA" id="ARBA00022679"/>
    </source>
</evidence>
<keyword evidence="10" id="KW-1133">Transmembrane helix</keyword>
<dbReference type="CDD" id="cd06225">
    <property type="entry name" value="HAMP"/>
    <property type="match status" value="1"/>
</dbReference>
<dbReference type="Gene3D" id="3.30.565.10">
    <property type="entry name" value="Histidine kinase-like ATPase, C-terminal domain"/>
    <property type="match status" value="1"/>
</dbReference>
<dbReference type="InterPro" id="IPR036097">
    <property type="entry name" value="HisK_dim/P_sf"/>
</dbReference>
<dbReference type="InterPro" id="IPR004358">
    <property type="entry name" value="Sig_transdc_His_kin-like_C"/>
</dbReference>
<keyword evidence="7" id="KW-0418">Kinase</keyword>
<evidence type="ECO:0000256" key="6">
    <source>
        <dbReference type="ARBA" id="ARBA00022741"/>
    </source>
</evidence>
<keyword evidence="9" id="KW-0902">Two-component regulatory system</keyword>
<accession>A0A5B9QF31</accession>
<dbReference type="AlphaFoldDB" id="A0A5B9QF31"/>